<dbReference type="Pfam" id="PF14634">
    <property type="entry name" value="zf-RING_5"/>
    <property type="match status" value="1"/>
</dbReference>
<dbReference type="GO" id="GO:0000795">
    <property type="term" value="C:synaptonemal complex"/>
    <property type="evidence" value="ECO:0007669"/>
    <property type="project" value="InterPro"/>
</dbReference>
<dbReference type="AlphaFoldDB" id="A0AAN5C9K4"/>
<evidence type="ECO:0000259" key="8">
    <source>
        <dbReference type="PROSITE" id="PS50089"/>
    </source>
</evidence>
<dbReference type="InterPro" id="IPR017907">
    <property type="entry name" value="Znf_RING_CS"/>
</dbReference>
<dbReference type="GO" id="GO:0019789">
    <property type="term" value="F:SUMO transferase activity"/>
    <property type="evidence" value="ECO:0007669"/>
    <property type="project" value="InterPro"/>
</dbReference>
<protein>
    <recommendedName>
        <fullName evidence="8">RING-type domain-containing protein</fullName>
    </recommendedName>
</protein>
<dbReference type="GO" id="GO:0008270">
    <property type="term" value="F:zinc ion binding"/>
    <property type="evidence" value="ECO:0007669"/>
    <property type="project" value="UniProtKB-KW"/>
</dbReference>
<evidence type="ECO:0000256" key="1">
    <source>
        <dbReference type="ARBA" id="ARBA00022723"/>
    </source>
</evidence>
<feature type="compositionally biased region" description="Polar residues" evidence="7">
    <location>
        <begin position="282"/>
        <end position="295"/>
    </location>
</feature>
<dbReference type="PROSITE" id="PS00518">
    <property type="entry name" value="ZF_RING_1"/>
    <property type="match status" value="1"/>
</dbReference>
<keyword evidence="6" id="KW-0175">Coiled coil</keyword>
<dbReference type="InterPro" id="IPR042123">
    <property type="entry name" value="Zip3/RNF212-like"/>
</dbReference>
<dbReference type="PROSITE" id="PS50089">
    <property type="entry name" value="ZF_RING_2"/>
    <property type="match status" value="1"/>
</dbReference>
<dbReference type="Proteomes" id="UP001328107">
    <property type="component" value="Unassembled WGS sequence"/>
</dbReference>
<keyword evidence="10" id="KW-1185">Reference proteome</keyword>
<dbReference type="GO" id="GO:0016925">
    <property type="term" value="P:protein sumoylation"/>
    <property type="evidence" value="ECO:0007669"/>
    <property type="project" value="TreeGrafter"/>
</dbReference>
<gene>
    <name evidence="9" type="ORF">PMAYCL1PPCAC_03441</name>
</gene>
<feature type="non-terminal residue" evidence="9">
    <location>
        <position position="1"/>
    </location>
</feature>
<comment type="caution">
    <text evidence="9">The sequence shown here is derived from an EMBL/GenBank/DDBJ whole genome shotgun (WGS) entry which is preliminary data.</text>
</comment>
<dbReference type="EMBL" id="BTRK01000001">
    <property type="protein sequence ID" value="GMR33246.1"/>
    <property type="molecule type" value="Genomic_DNA"/>
</dbReference>
<keyword evidence="2 5" id="KW-0863">Zinc-finger</keyword>
<dbReference type="PANTHER" id="PTHR22663">
    <property type="entry name" value="RING FINGER PROTEIN NARYA-RELATED"/>
    <property type="match status" value="1"/>
</dbReference>
<evidence type="ECO:0000256" key="2">
    <source>
        <dbReference type="ARBA" id="ARBA00022771"/>
    </source>
</evidence>
<feature type="domain" description="RING-type" evidence="8">
    <location>
        <begin position="3"/>
        <end position="48"/>
    </location>
</feature>
<feature type="coiled-coil region" evidence="6">
    <location>
        <begin position="114"/>
        <end position="155"/>
    </location>
</feature>
<name>A0AAN5C9K4_9BILA</name>
<evidence type="ECO:0000256" key="4">
    <source>
        <dbReference type="ARBA" id="ARBA00023254"/>
    </source>
</evidence>
<keyword evidence="1" id="KW-0479">Metal-binding</keyword>
<dbReference type="PANTHER" id="PTHR22663:SF17">
    <property type="entry name" value="RING FINGER PROTEIN NARYA-RELATED"/>
    <property type="match status" value="1"/>
</dbReference>
<reference evidence="10" key="1">
    <citation type="submission" date="2022-10" db="EMBL/GenBank/DDBJ databases">
        <title>Genome assembly of Pristionchus species.</title>
        <authorList>
            <person name="Yoshida K."/>
            <person name="Sommer R.J."/>
        </authorList>
    </citation>
    <scope>NUCLEOTIDE SEQUENCE [LARGE SCALE GENOMIC DNA]</scope>
    <source>
        <strain evidence="10">RS5460</strain>
    </source>
</reference>
<dbReference type="GO" id="GO:0007131">
    <property type="term" value="P:reciprocal meiotic recombination"/>
    <property type="evidence" value="ECO:0007669"/>
    <property type="project" value="InterPro"/>
</dbReference>
<evidence type="ECO:0000313" key="10">
    <source>
        <dbReference type="Proteomes" id="UP001328107"/>
    </source>
</evidence>
<evidence type="ECO:0000313" key="9">
    <source>
        <dbReference type="EMBL" id="GMR33246.1"/>
    </source>
</evidence>
<dbReference type="InterPro" id="IPR001841">
    <property type="entry name" value="Znf_RING"/>
</dbReference>
<proteinExistence type="predicted"/>
<evidence type="ECO:0000256" key="7">
    <source>
        <dbReference type="SAM" id="MobiDB-lite"/>
    </source>
</evidence>
<dbReference type="GO" id="GO:0007129">
    <property type="term" value="P:homologous chromosome pairing at meiosis"/>
    <property type="evidence" value="ECO:0007669"/>
    <property type="project" value="TreeGrafter"/>
</dbReference>
<evidence type="ECO:0000256" key="3">
    <source>
        <dbReference type="ARBA" id="ARBA00022833"/>
    </source>
</evidence>
<keyword evidence="4" id="KW-0469">Meiosis</keyword>
<organism evidence="9 10">
    <name type="scientific">Pristionchus mayeri</name>
    <dbReference type="NCBI Taxonomy" id="1317129"/>
    <lineage>
        <taxon>Eukaryota</taxon>
        <taxon>Metazoa</taxon>
        <taxon>Ecdysozoa</taxon>
        <taxon>Nematoda</taxon>
        <taxon>Chromadorea</taxon>
        <taxon>Rhabditida</taxon>
        <taxon>Rhabditina</taxon>
        <taxon>Diplogasteromorpha</taxon>
        <taxon>Diplogasteroidea</taxon>
        <taxon>Neodiplogasteridae</taxon>
        <taxon>Pristionchus</taxon>
    </lineage>
</organism>
<feature type="region of interest" description="Disordered" evidence="7">
    <location>
        <begin position="259"/>
        <end position="295"/>
    </location>
</feature>
<accession>A0AAN5C9K4</accession>
<evidence type="ECO:0000256" key="5">
    <source>
        <dbReference type="PROSITE-ProRule" id="PRU00175"/>
    </source>
</evidence>
<evidence type="ECO:0000256" key="6">
    <source>
        <dbReference type="SAM" id="Coils"/>
    </source>
</evidence>
<sequence length="295" mass="32385">VHCNKCQAAPSSESRSFWFTNCMHIYCKKCVQKQSIPSTKFITCGHCKKQCQVLEIGANMPPKVKKLFTPVEQIVKKQKEIMSRVCKFQEDQLASLISFSKKEKENFAKVVKAYQQLNGKVGQMTKEKAALEESVTFHRKRLEEFEGKIKELQLQGSRMGGRRDSSNFVPAISNGLSFLNGTSQSDPSEYSGFHNSMMSDGNASFTAFLNGNPSTPMCSQVSNGILTTPKILGLQKKGGGGGGVRSDNPYLAMWNQASVDRQKRTGGGGGAARSRSSEVVDVTSTGSPMNWTGRK</sequence>
<keyword evidence="3" id="KW-0862">Zinc</keyword>